<gene>
    <name evidence="2" type="ORF">ANCCAN_27529</name>
</gene>
<dbReference type="Pfam" id="PF00168">
    <property type="entry name" value="C2"/>
    <property type="match status" value="1"/>
</dbReference>
<reference evidence="2 3" key="1">
    <citation type="submission" date="2014-10" db="EMBL/GenBank/DDBJ databases">
        <title>Draft genome of the hookworm Ancylostoma caninum.</title>
        <authorList>
            <person name="Mitreva M."/>
        </authorList>
    </citation>
    <scope>NUCLEOTIDE SEQUENCE [LARGE SCALE GENOMIC DNA]</scope>
    <source>
        <strain evidence="2 3">Baltimore</strain>
    </source>
</reference>
<dbReference type="PANTHER" id="PTHR16461">
    <property type="entry name" value="TOLL-INTERACTING PROTEIN"/>
    <property type="match status" value="1"/>
</dbReference>
<comment type="caution">
    <text evidence="2">The sequence shown here is derived from an EMBL/GenBank/DDBJ whole genome shotgun (WGS) entry which is preliminary data.</text>
</comment>
<dbReference type="Gene3D" id="2.60.40.150">
    <property type="entry name" value="C2 domain"/>
    <property type="match status" value="1"/>
</dbReference>
<dbReference type="GO" id="GO:0031624">
    <property type="term" value="F:ubiquitin conjugating enzyme binding"/>
    <property type="evidence" value="ECO:0007669"/>
    <property type="project" value="TreeGrafter"/>
</dbReference>
<dbReference type="InterPro" id="IPR000008">
    <property type="entry name" value="C2_dom"/>
</dbReference>
<dbReference type="OrthoDB" id="9942608at2759"/>
<evidence type="ECO:0000259" key="1">
    <source>
        <dbReference type="Pfam" id="PF00168"/>
    </source>
</evidence>
<sequence length="140" mass="15458">MKVLIGDLLGSVSLVSKKGAHVYGLVYAGGSFVPPNTRGRVSITIADANLVRNYGIVRMDPYCRLRVGHAVFETQTKLSGGRSPVWNRTVHAYLPNGVESIYIQIFDEVRVPFFFPSNSITAFQFEKVIPIISALHSSIF</sequence>
<dbReference type="AlphaFoldDB" id="A0A368F3R2"/>
<name>A0A368F3R2_ANCCA</name>
<dbReference type="InterPro" id="IPR035892">
    <property type="entry name" value="C2_domain_sf"/>
</dbReference>
<protein>
    <submittedName>
        <fullName evidence="2">C2 domain protein</fullName>
    </submittedName>
</protein>
<dbReference type="GO" id="GO:0006511">
    <property type="term" value="P:ubiquitin-dependent protein catabolic process"/>
    <property type="evidence" value="ECO:0007669"/>
    <property type="project" value="TreeGrafter"/>
</dbReference>
<feature type="domain" description="C2" evidence="1">
    <location>
        <begin position="40"/>
        <end position="110"/>
    </location>
</feature>
<dbReference type="PANTHER" id="PTHR16461:SF5">
    <property type="entry name" value="TOLL-INTERACTING PROTEIN"/>
    <property type="match status" value="1"/>
</dbReference>
<dbReference type="GO" id="GO:0005737">
    <property type="term" value="C:cytoplasm"/>
    <property type="evidence" value="ECO:0007669"/>
    <property type="project" value="TreeGrafter"/>
</dbReference>
<proteinExistence type="predicted"/>
<evidence type="ECO:0000313" key="3">
    <source>
        <dbReference type="Proteomes" id="UP000252519"/>
    </source>
</evidence>
<evidence type="ECO:0000313" key="2">
    <source>
        <dbReference type="EMBL" id="RCN26744.1"/>
    </source>
</evidence>
<keyword evidence="3" id="KW-1185">Reference proteome</keyword>
<dbReference type="GO" id="GO:0043130">
    <property type="term" value="F:ubiquitin binding"/>
    <property type="evidence" value="ECO:0007669"/>
    <property type="project" value="TreeGrafter"/>
</dbReference>
<dbReference type="SUPFAM" id="SSF49562">
    <property type="entry name" value="C2 domain (Calcium/lipid-binding domain, CaLB)"/>
    <property type="match status" value="1"/>
</dbReference>
<accession>A0A368F3R2</accession>
<dbReference type="EMBL" id="JOJR01006239">
    <property type="protein sequence ID" value="RCN26744.1"/>
    <property type="molecule type" value="Genomic_DNA"/>
</dbReference>
<organism evidence="2 3">
    <name type="scientific">Ancylostoma caninum</name>
    <name type="common">Dog hookworm</name>
    <dbReference type="NCBI Taxonomy" id="29170"/>
    <lineage>
        <taxon>Eukaryota</taxon>
        <taxon>Metazoa</taxon>
        <taxon>Ecdysozoa</taxon>
        <taxon>Nematoda</taxon>
        <taxon>Chromadorea</taxon>
        <taxon>Rhabditida</taxon>
        <taxon>Rhabditina</taxon>
        <taxon>Rhabditomorpha</taxon>
        <taxon>Strongyloidea</taxon>
        <taxon>Ancylostomatidae</taxon>
        <taxon>Ancylostomatinae</taxon>
        <taxon>Ancylostoma</taxon>
    </lineage>
</organism>
<dbReference type="STRING" id="29170.A0A368F3R2"/>
<dbReference type="Proteomes" id="UP000252519">
    <property type="component" value="Unassembled WGS sequence"/>
</dbReference>